<evidence type="ECO:0000256" key="5">
    <source>
        <dbReference type="SAM" id="SignalP"/>
    </source>
</evidence>
<evidence type="ECO:0000256" key="3">
    <source>
        <dbReference type="PIRSR" id="PIRSR000894-1"/>
    </source>
</evidence>
<dbReference type="InterPro" id="IPR029033">
    <property type="entry name" value="His_PPase_superfam"/>
</dbReference>
<dbReference type="InterPro" id="IPR000560">
    <property type="entry name" value="His_Pase_clade-2"/>
</dbReference>
<dbReference type="PIRSF" id="PIRSF000894">
    <property type="entry name" value="Acid_phosphatase"/>
    <property type="match status" value="1"/>
</dbReference>
<keyword evidence="2" id="KW-0325">Glycoprotein</keyword>
<sequence>MFTRVLTILPLASAVLGGSIATLDHLGNLSPYFKAPVPHGVSETLPADCAVEQVMLVRRVAFWLLAARRNFIYFCQMGRHGSRFPLSSELPYITNLTFKLAGAVPAINKARLPASLAFLKAGYTTALGVNNLTAPGRRQLFDHGVDFRLRYPDLVATSVLAGNQDRVVESAQWFSQGFFGRYWSDMEADVFSTIEEDAVTVSWITPMDTCPKWQYAYGQNAVDTWGAVYLPPIAARLNKLVPGVNFTDGDAHGALYACAYDYAAYAASPWCAVFTADEILDFEYELDLLMDGAFGYNLPGAMGPTLGSLFVNKLIERFTNATGTAQQMYLEFGHDTTIDMALAALGLAKDKKPLPASGPVPAGRAFRTSTQVPFAAQMVWEKFTCASACTGPQVRLLLNDAPFPLAACAKSAFDRTHGSCALAAFVEANAFSTGIKWGHAAWNATCGAVSF</sequence>
<dbReference type="AlphaFoldDB" id="A0AAD7GXR6"/>
<feature type="disulfide bond" evidence="4">
    <location>
        <begin position="408"/>
        <end position="420"/>
    </location>
</feature>
<keyword evidence="4" id="KW-1015">Disulfide bond</keyword>
<keyword evidence="7" id="KW-1185">Reference proteome</keyword>
<dbReference type="GO" id="GO:0003993">
    <property type="term" value="F:acid phosphatase activity"/>
    <property type="evidence" value="ECO:0007669"/>
    <property type="project" value="TreeGrafter"/>
</dbReference>
<accession>A0AAD7GXR6</accession>
<feature type="disulfide bond" evidence="4">
    <location>
        <begin position="258"/>
        <end position="271"/>
    </location>
</feature>
<comment type="caution">
    <text evidence="6">The sequence shown here is derived from an EMBL/GenBank/DDBJ whole genome shotgun (WGS) entry which is preliminary data.</text>
</comment>
<dbReference type="Proteomes" id="UP001221757">
    <property type="component" value="Unassembled WGS sequence"/>
</dbReference>
<gene>
    <name evidence="6" type="ORF">B0H17DRAFT_1191959</name>
</gene>
<evidence type="ECO:0000256" key="2">
    <source>
        <dbReference type="ARBA" id="ARBA00023180"/>
    </source>
</evidence>
<proteinExistence type="predicted"/>
<dbReference type="Gene3D" id="3.40.50.1240">
    <property type="entry name" value="Phosphoglycerate mutase-like"/>
    <property type="match status" value="1"/>
</dbReference>
<dbReference type="SUPFAM" id="SSF53254">
    <property type="entry name" value="Phosphoglycerate mutase-like"/>
    <property type="match status" value="1"/>
</dbReference>
<evidence type="ECO:0000313" key="6">
    <source>
        <dbReference type="EMBL" id="KAJ7707470.1"/>
    </source>
</evidence>
<dbReference type="CDD" id="cd07061">
    <property type="entry name" value="HP_HAP_like"/>
    <property type="match status" value="1"/>
</dbReference>
<evidence type="ECO:0000313" key="7">
    <source>
        <dbReference type="Proteomes" id="UP001221757"/>
    </source>
</evidence>
<evidence type="ECO:0000256" key="4">
    <source>
        <dbReference type="PIRSR" id="PIRSR000894-2"/>
    </source>
</evidence>
<dbReference type="InterPro" id="IPR016274">
    <property type="entry name" value="Histidine_acid_Pase_euk"/>
</dbReference>
<dbReference type="PANTHER" id="PTHR20963">
    <property type="entry name" value="MULTIPLE INOSITOL POLYPHOSPHATE PHOSPHATASE-RELATED"/>
    <property type="match status" value="1"/>
</dbReference>
<reference evidence="6" key="1">
    <citation type="submission" date="2023-03" db="EMBL/GenBank/DDBJ databases">
        <title>Massive genome expansion in bonnet fungi (Mycena s.s.) driven by repeated elements and novel gene families across ecological guilds.</title>
        <authorList>
            <consortium name="Lawrence Berkeley National Laboratory"/>
            <person name="Harder C.B."/>
            <person name="Miyauchi S."/>
            <person name="Viragh M."/>
            <person name="Kuo A."/>
            <person name="Thoen E."/>
            <person name="Andreopoulos B."/>
            <person name="Lu D."/>
            <person name="Skrede I."/>
            <person name="Drula E."/>
            <person name="Henrissat B."/>
            <person name="Morin E."/>
            <person name="Kohler A."/>
            <person name="Barry K."/>
            <person name="LaButti K."/>
            <person name="Morin E."/>
            <person name="Salamov A."/>
            <person name="Lipzen A."/>
            <person name="Mereny Z."/>
            <person name="Hegedus B."/>
            <person name="Baldrian P."/>
            <person name="Stursova M."/>
            <person name="Weitz H."/>
            <person name="Taylor A."/>
            <person name="Grigoriev I.V."/>
            <person name="Nagy L.G."/>
            <person name="Martin F."/>
            <person name="Kauserud H."/>
        </authorList>
    </citation>
    <scope>NUCLEOTIDE SEQUENCE</scope>
    <source>
        <strain evidence="6">CBHHK067</strain>
    </source>
</reference>
<name>A0AAD7GXR6_MYCRO</name>
<protein>
    <submittedName>
        <fullName evidence="6">Phosphoglycerate mutase-like protein</fullName>
    </submittedName>
</protein>
<keyword evidence="1" id="KW-0378">Hydrolase</keyword>
<dbReference type="PANTHER" id="PTHR20963:SF42">
    <property type="entry name" value="PHOSPHOGLYCERATE MUTASE-LIKE PROTEIN"/>
    <property type="match status" value="1"/>
</dbReference>
<organism evidence="6 7">
    <name type="scientific">Mycena rosella</name>
    <name type="common">Pink bonnet</name>
    <name type="synonym">Agaricus rosellus</name>
    <dbReference type="NCBI Taxonomy" id="1033263"/>
    <lineage>
        <taxon>Eukaryota</taxon>
        <taxon>Fungi</taxon>
        <taxon>Dikarya</taxon>
        <taxon>Basidiomycota</taxon>
        <taxon>Agaricomycotina</taxon>
        <taxon>Agaricomycetes</taxon>
        <taxon>Agaricomycetidae</taxon>
        <taxon>Agaricales</taxon>
        <taxon>Marasmiineae</taxon>
        <taxon>Mycenaceae</taxon>
        <taxon>Mycena</taxon>
    </lineage>
</organism>
<feature type="signal peptide" evidence="5">
    <location>
        <begin position="1"/>
        <end position="17"/>
    </location>
</feature>
<dbReference type="Pfam" id="PF00328">
    <property type="entry name" value="His_Phos_2"/>
    <property type="match status" value="1"/>
</dbReference>
<feature type="active site" description="Proton donor" evidence="3">
    <location>
        <position position="335"/>
    </location>
</feature>
<feature type="active site" description="Nucleophile" evidence="3">
    <location>
        <position position="80"/>
    </location>
</feature>
<keyword evidence="5" id="KW-0732">Signal</keyword>
<feature type="chain" id="PRO_5042064164" evidence="5">
    <location>
        <begin position="18"/>
        <end position="451"/>
    </location>
</feature>
<evidence type="ECO:0000256" key="1">
    <source>
        <dbReference type="ARBA" id="ARBA00022801"/>
    </source>
</evidence>
<dbReference type="EMBL" id="JARKIE010000005">
    <property type="protein sequence ID" value="KAJ7707470.1"/>
    <property type="molecule type" value="Genomic_DNA"/>
</dbReference>